<comment type="caution">
    <text evidence="7">The sequence shown here is derived from an EMBL/GenBank/DDBJ whole genome shotgun (WGS) entry which is preliminary data.</text>
</comment>
<dbReference type="Pfam" id="PF16321">
    <property type="entry name" value="Ribosom_S30AE_C"/>
    <property type="match status" value="1"/>
</dbReference>
<dbReference type="InterPro" id="IPR034694">
    <property type="entry name" value="HPF_long/plastid"/>
</dbReference>
<dbReference type="PANTHER" id="PTHR33231">
    <property type="entry name" value="30S RIBOSOMAL PROTEIN"/>
    <property type="match status" value="1"/>
</dbReference>
<evidence type="ECO:0000259" key="6">
    <source>
        <dbReference type="Pfam" id="PF16321"/>
    </source>
</evidence>
<dbReference type="InterPro" id="IPR050574">
    <property type="entry name" value="HPF/YfiA_ribosome-assoc"/>
</dbReference>
<evidence type="ECO:0000313" key="7">
    <source>
        <dbReference type="EMBL" id="MFC7292080.1"/>
    </source>
</evidence>
<comment type="subcellular location">
    <subcellularLocation>
        <location evidence="4">Cytoplasm</location>
    </subcellularLocation>
</comment>
<dbReference type="Pfam" id="PF02482">
    <property type="entry name" value="Ribosomal_S30AE"/>
    <property type="match status" value="1"/>
</dbReference>
<comment type="similarity">
    <text evidence="4">Belongs to the HPF/YfiA ribosome-associated protein family. Long HPF subfamily.</text>
</comment>
<organism evidence="7 8">
    <name type="scientific">Hirschia litorea</name>
    <dbReference type="NCBI Taxonomy" id="1199156"/>
    <lineage>
        <taxon>Bacteria</taxon>
        <taxon>Pseudomonadati</taxon>
        <taxon>Pseudomonadota</taxon>
        <taxon>Alphaproteobacteria</taxon>
        <taxon>Hyphomonadales</taxon>
        <taxon>Hyphomonadaceae</taxon>
        <taxon>Hirschia</taxon>
    </lineage>
</organism>
<dbReference type="Gene3D" id="3.30.160.100">
    <property type="entry name" value="Ribosome hibernation promotion factor-like"/>
    <property type="match status" value="1"/>
</dbReference>
<evidence type="ECO:0000256" key="5">
    <source>
        <dbReference type="SAM" id="Coils"/>
    </source>
</evidence>
<keyword evidence="1 4" id="KW-0810">Translation regulation</keyword>
<proteinExistence type="inferred from homology"/>
<dbReference type="SUPFAM" id="SSF69754">
    <property type="entry name" value="Ribosome binding protein Y (YfiA homologue)"/>
    <property type="match status" value="1"/>
</dbReference>
<name>A0ABW2IMM6_9PROT</name>
<evidence type="ECO:0000256" key="3">
    <source>
        <dbReference type="ARBA" id="ARBA00041148"/>
    </source>
</evidence>
<dbReference type="InterPro" id="IPR003489">
    <property type="entry name" value="RHF/RaiA"/>
</dbReference>
<dbReference type="NCBIfam" id="TIGR00741">
    <property type="entry name" value="yfiA"/>
    <property type="match status" value="1"/>
</dbReference>
<dbReference type="InterPro" id="IPR038416">
    <property type="entry name" value="Ribosom_S30AE_C_sf"/>
</dbReference>
<protein>
    <recommendedName>
        <fullName evidence="3 4">Ribosome hibernation promoting factor</fullName>
        <shortName evidence="4">HPF</shortName>
    </recommendedName>
</protein>
<comment type="function">
    <text evidence="4">Required for dimerization of active 70S ribosomes into 100S ribosomes in stationary phase; 100S ribosomes are translationally inactive and sometimes present during exponential growth.</text>
</comment>
<gene>
    <name evidence="4 7" type="primary">hpf</name>
    <name evidence="7" type="ORF">ACFQS8_10675</name>
</gene>
<dbReference type="Gene3D" id="3.30.505.50">
    <property type="entry name" value="Sigma 54 modulation/S30EA ribosomal protein, C-terminal domain"/>
    <property type="match status" value="1"/>
</dbReference>
<keyword evidence="8" id="KW-1185">Reference proteome</keyword>
<evidence type="ECO:0000256" key="4">
    <source>
        <dbReference type="HAMAP-Rule" id="MF_00839"/>
    </source>
</evidence>
<comment type="subunit">
    <text evidence="4">Interacts with 100S ribosomes.</text>
</comment>
<keyword evidence="5" id="KW-0175">Coiled coil</keyword>
<comment type="subunit">
    <text evidence="2">Associates exclusively with 100S ribosomes, which are dimers of 70S ribosomes.</text>
</comment>
<dbReference type="EMBL" id="JBHTBR010000005">
    <property type="protein sequence ID" value="MFC7292080.1"/>
    <property type="molecule type" value="Genomic_DNA"/>
</dbReference>
<reference evidence="8" key="1">
    <citation type="journal article" date="2019" name="Int. J. Syst. Evol. Microbiol.">
        <title>The Global Catalogue of Microorganisms (GCM) 10K type strain sequencing project: providing services to taxonomists for standard genome sequencing and annotation.</title>
        <authorList>
            <consortium name="The Broad Institute Genomics Platform"/>
            <consortium name="The Broad Institute Genome Sequencing Center for Infectious Disease"/>
            <person name="Wu L."/>
            <person name="Ma J."/>
        </authorList>
    </citation>
    <scope>NUCLEOTIDE SEQUENCE [LARGE SCALE GENOMIC DNA]</scope>
    <source>
        <strain evidence="8">CCUG 51308</strain>
    </source>
</reference>
<accession>A0ABW2IMM6</accession>
<dbReference type="PANTHER" id="PTHR33231:SF1">
    <property type="entry name" value="30S RIBOSOMAL PROTEIN"/>
    <property type="match status" value="1"/>
</dbReference>
<keyword evidence="4" id="KW-0963">Cytoplasm</keyword>
<dbReference type="InterPro" id="IPR032528">
    <property type="entry name" value="Ribosom_S30AE_C"/>
</dbReference>
<dbReference type="Proteomes" id="UP001596492">
    <property type="component" value="Unassembled WGS sequence"/>
</dbReference>
<evidence type="ECO:0000313" key="8">
    <source>
        <dbReference type="Proteomes" id="UP001596492"/>
    </source>
</evidence>
<dbReference type="InterPro" id="IPR036567">
    <property type="entry name" value="RHF-like"/>
</dbReference>
<evidence type="ECO:0000256" key="1">
    <source>
        <dbReference type="ARBA" id="ARBA00022845"/>
    </source>
</evidence>
<feature type="domain" description="Sigma 54 modulation/S30EA ribosomal protein C-terminal" evidence="6">
    <location>
        <begin position="131"/>
        <end position="184"/>
    </location>
</feature>
<dbReference type="HAMAP" id="MF_00839">
    <property type="entry name" value="HPF"/>
    <property type="match status" value="1"/>
</dbReference>
<evidence type="ECO:0000256" key="2">
    <source>
        <dbReference type="ARBA" id="ARBA00038695"/>
    </source>
</evidence>
<dbReference type="RefSeq" id="WP_382167321.1">
    <property type="nucleotide sequence ID" value="NZ_JBHTBR010000005.1"/>
</dbReference>
<sequence length="191" mass="20937">MQIEIAGKQIDLGDALKERIASGLEGSVSKYFERAGEATVFVSKPSRNFEVDCSVHLPSGVTLQAHGEGVDAHSAFEAALEKIEKRVRRYHRRLKDHHKNNKDVLPAEAMMERIIASSDEDDDDSISLGTAPAIIAESNAKLKTMTVSMAVMQLELTDSPAIMFRNASHGSLNMVFRRNDGNVGWVDPSVS</sequence>
<feature type="coiled-coil region" evidence="5">
    <location>
        <begin position="73"/>
        <end position="100"/>
    </location>
</feature>